<sequence>MRQDENFMFGRRKGYLIDGTTWIEHTHDARFREDPIYGLNFWLNVFVKTGLLYVSQPGSG</sequence>
<comment type="caution">
    <text evidence="1">The sequence shown here is derived from an EMBL/GenBank/DDBJ whole genome shotgun (WGS) entry which is preliminary data.</text>
</comment>
<gene>
    <name evidence="1" type="ORF">HanXRQr2_Chr07g0284621</name>
</gene>
<protein>
    <submittedName>
        <fullName evidence="1">Uncharacterized protein</fullName>
    </submittedName>
</protein>
<keyword evidence="2" id="KW-1185">Reference proteome</keyword>
<name>A0A9K3IIU1_HELAN</name>
<dbReference type="AlphaFoldDB" id="A0A9K3IIU1"/>
<evidence type="ECO:0000313" key="1">
    <source>
        <dbReference type="EMBL" id="KAF5797769.1"/>
    </source>
</evidence>
<accession>A0A9K3IIU1</accession>
<evidence type="ECO:0000313" key="2">
    <source>
        <dbReference type="Proteomes" id="UP000215914"/>
    </source>
</evidence>
<dbReference type="EMBL" id="MNCJ02000322">
    <property type="protein sequence ID" value="KAF5797769.1"/>
    <property type="molecule type" value="Genomic_DNA"/>
</dbReference>
<proteinExistence type="predicted"/>
<organism evidence="1 2">
    <name type="scientific">Helianthus annuus</name>
    <name type="common">Common sunflower</name>
    <dbReference type="NCBI Taxonomy" id="4232"/>
    <lineage>
        <taxon>Eukaryota</taxon>
        <taxon>Viridiplantae</taxon>
        <taxon>Streptophyta</taxon>
        <taxon>Embryophyta</taxon>
        <taxon>Tracheophyta</taxon>
        <taxon>Spermatophyta</taxon>
        <taxon>Magnoliopsida</taxon>
        <taxon>eudicotyledons</taxon>
        <taxon>Gunneridae</taxon>
        <taxon>Pentapetalae</taxon>
        <taxon>asterids</taxon>
        <taxon>campanulids</taxon>
        <taxon>Asterales</taxon>
        <taxon>Asteraceae</taxon>
        <taxon>Asteroideae</taxon>
        <taxon>Heliantheae alliance</taxon>
        <taxon>Heliantheae</taxon>
        <taxon>Helianthus</taxon>
    </lineage>
</organism>
<dbReference type="Gramene" id="mRNA:HanXRQr2_Chr07g0284621">
    <property type="protein sequence ID" value="mRNA:HanXRQr2_Chr07g0284621"/>
    <property type="gene ID" value="HanXRQr2_Chr07g0284621"/>
</dbReference>
<dbReference type="Proteomes" id="UP000215914">
    <property type="component" value="Unassembled WGS sequence"/>
</dbReference>
<reference evidence="1" key="2">
    <citation type="submission" date="2020-06" db="EMBL/GenBank/DDBJ databases">
        <title>Helianthus annuus Genome sequencing and assembly Release 2.</title>
        <authorList>
            <person name="Gouzy J."/>
            <person name="Langlade N."/>
            <person name="Munos S."/>
        </authorList>
    </citation>
    <scope>NUCLEOTIDE SEQUENCE</scope>
    <source>
        <tissue evidence="1">Leaves</tissue>
    </source>
</reference>
<reference evidence="1" key="1">
    <citation type="journal article" date="2017" name="Nature">
        <title>The sunflower genome provides insights into oil metabolism, flowering and Asterid evolution.</title>
        <authorList>
            <person name="Badouin H."/>
            <person name="Gouzy J."/>
            <person name="Grassa C.J."/>
            <person name="Murat F."/>
            <person name="Staton S.E."/>
            <person name="Cottret L."/>
            <person name="Lelandais-Briere C."/>
            <person name="Owens G.L."/>
            <person name="Carrere S."/>
            <person name="Mayjonade B."/>
            <person name="Legrand L."/>
            <person name="Gill N."/>
            <person name="Kane N.C."/>
            <person name="Bowers J.E."/>
            <person name="Hubner S."/>
            <person name="Bellec A."/>
            <person name="Berard A."/>
            <person name="Berges H."/>
            <person name="Blanchet N."/>
            <person name="Boniface M.C."/>
            <person name="Brunel D."/>
            <person name="Catrice O."/>
            <person name="Chaidir N."/>
            <person name="Claudel C."/>
            <person name="Donnadieu C."/>
            <person name="Faraut T."/>
            <person name="Fievet G."/>
            <person name="Helmstetter N."/>
            <person name="King M."/>
            <person name="Knapp S.J."/>
            <person name="Lai Z."/>
            <person name="Le Paslier M.C."/>
            <person name="Lippi Y."/>
            <person name="Lorenzon L."/>
            <person name="Mandel J.R."/>
            <person name="Marage G."/>
            <person name="Marchand G."/>
            <person name="Marquand E."/>
            <person name="Bret-Mestries E."/>
            <person name="Morien E."/>
            <person name="Nambeesan S."/>
            <person name="Nguyen T."/>
            <person name="Pegot-Espagnet P."/>
            <person name="Pouilly N."/>
            <person name="Raftis F."/>
            <person name="Sallet E."/>
            <person name="Schiex T."/>
            <person name="Thomas J."/>
            <person name="Vandecasteele C."/>
            <person name="Vares D."/>
            <person name="Vear F."/>
            <person name="Vautrin S."/>
            <person name="Crespi M."/>
            <person name="Mangin B."/>
            <person name="Burke J.M."/>
            <person name="Salse J."/>
            <person name="Munos S."/>
            <person name="Vincourt P."/>
            <person name="Rieseberg L.H."/>
            <person name="Langlade N.B."/>
        </authorList>
    </citation>
    <scope>NUCLEOTIDE SEQUENCE</scope>
    <source>
        <tissue evidence="1">Leaves</tissue>
    </source>
</reference>